<name>A0A2A4J9X8_HELVI</name>
<dbReference type="SUPFAM" id="SSF53474">
    <property type="entry name" value="alpha/beta-Hydrolases"/>
    <property type="match status" value="1"/>
</dbReference>
<feature type="chain" id="PRO_5012110570" description="Partial AB-hydrolase lipase domain-containing protein" evidence="7">
    <location>
        <begin position="20"/>
        <end position="528"/>
    </location>
</feature>
<gene>
    <name evidence="9" type="ORF">B5V51_4766</name>
</gene>
<dbReference type="Pfam" id="PF04083">
    <property type="entry name" value="Abhydro_lipase"/>
    <property type="match status" value="1"/>
</dbReference>
<feature type="domain" description="Partial AB-hydrolase lipase" evidence="8">
    <location>
        <begin position="183"/>
        <end position="222"/>
    </location>
</feature>
<organism evidence="9">
    <name type="scientific">Heliothis virescens</name>
    <name type="common">Tobacco budworm moth</name>
    <dbReference type="NCBI Taxonomy" id="7102"/>
    <lineage>
        <taxon>Eukaryota</taxon>
        <taxon>Metazoa</taxon>
        <taxon>Ecdysozoa</taxon>
        <taxon>Arthropoda</taxon>
        <taxon>Hexapoda</taxon>
        <taxon>Insecta</taxon>
        <taxon>Pterygota</taxon>
        <taxon>Neoptera</taxon>
        <taxon>Endopterygota</taxon>
        <taxon>Lepidoptera</taxon>
        <taxon>Glossata</taxon>
        <taxon>Ditrysia</taxon>
        <taxon>Noctuoidea</taxon>
        <taxon>Noctuidae</taxon>
        <taxon>Heliothinae</taxon>
        <taxon>Heliothis</taxon>
    </lineage>
</organism>
<keyword evidence="2 7" id="KW-0732">Signal</keyword>
<proteinExistence type="inferred from homology"/>
<dbReference type="InterPro" id="IPR006693">
    <property type="entry name" value="AB_hydrolase_lipase"/>
</dbReference>
<keyword evidence="3" id="KW-0378">Hydrolase</keyword>
<dbReference type="STRING" id="7102.A0A2A4J9X8"/>
<keyword evidence="5" id="KW-0443">Lipid metabolism</keyword>
<protein>
    <recommendedName>
        <fullName evidence="8">Partial AB-hydrolase lipase domain-containing protein</fullName>
    </recommendedName>
</protein>
<dbReference type="PANTHER" id="PTHR11005">
    <property type="entry name" value="LYSOSOMAL ACID LIPASE-RELATED"/>
    <property type="match status" value="1"/>
</dbReference>
<evidence type="ECO:0000256" key="3">
    <source>
        <dbReference type="ARBA" id="ARBA00022801"/>
    </source>
</evidence>
<dbReference type="FunFam" id="3.40.50.1820:FF:000057">
    <property type="entry name" value="Lipase"/>
    <property type="match status" value="1"/>
</dbReference>
<dbReference type="GO" id="GO:0016042">
    <property type="term" value="P:lipid catabolic process"/>
    <property type="evidence" value="ECO:0007669"/>
    <property type="project" value="UniProtKB-KW"/>
</dbReference>
<dbReference type="InterPro" id="IPR029058">
    <property type="entry name" value="AB_hydrolase_fold"/>
</dbReference>
<dbReference type="GO" id="GO:0016787">
    <property type="term" value="F:hydrolase activity"/>
    <property type="evidence" value="ECO:0007669"/>
    <property type="project" value="UniProtKB-KW"/>
</dbReference>
<evidence type="ECO:0000256" key="4">
    <source>
        <dbReference type="ARBA" id="ARBA00022963"/>
    </source>
</evidence>
<evidence type="ECO:0000256" key="1">
    <source>
        <dbReference type="ARBA" id="ARBA00010701"/>
    </source>
</evidence>
<comment type="caution">
    <text evidence="9">The sequence shown here is derived from an EMBL/GenBank/DDBJ whole genome shotgun (WGS) entry which is preliminary data.</text>
</comment>
<evidence type="ECO:0000256" key="7">
    <source>
        <dbReference type="SAM" id="SignalP"/>
    </source>
</evidence>
<accession>A0A2A4J9X8</accession>
<evidence type="ECO:0000256" key="2">
    <source>
        <dbReference type="ARBA" id="ARBA00022729"/>
    </source>
</evidence>
<evidence type="ECO:0000256" key="5">
    <source>
        <dbReference type="ARBA" id="ARBA00023098"/>
    </source>
</evidence>
<feature type="signal peptide" evidence="7">
    <location>
        <begin position="1"/>
        <end position="19"/>
    </location>
</feature>
<reference evidence="9" key="1">
    <citation type="submission" date="2017-09" db="EMBL/GenBank/DDBJ databases">
        <title>Contemporary evolution of a Lepidopteran species, Heliothis virescens, in response to modern agricultural practices.</title>
        <authorList>
            <person name="Fritz M.L."/>
            <person name="Deyonke A.M."/>
            <person name="Papanicolaou A."/>
            <person name="Micinski S."/>
            <person name="Westbrook J."/>
            <person name="Gould F."/>
        </authorList>
    </citation>
    <scope>NUCLEOTIDE SEQUENCE [LARGE SCALE GENOMIC DNA]</scope>
    <source>
        <strain evidence="9">HvINT-</strain>
        <tissue evidence="9">Whole body</tissue>
    </source>
</reference>
<evidence type="ECO:0000259" key="8">
    <source>
        <dbReference type="Pfam" id="PF04083"/>
    </source>
</evidence>
<dbReference type="Gene3D" id="3.40.50.1820">
    <property type="entry name" value="alpha/beta hydrolase"/>
    <property type="match status" value="1"/>
</dbReference>
<evidence type="ECO:0000313" key="9">
    <source>
        <dbReference type="EMBL" id="PCG68895.1"/>
    </source>
</evidence>
<evidence type="ECO:0000256" key="6">
    <source>
        <dbReference type="ARBA" id="ARBA00023180"/>
    </source>
</evidence>
<comment type="similarity">
    <text evidence="1">Belongs to the AB hydrolase superfamily. Lipase family.</text>
</comment>
<dbReference type="EMBL" id="NWSH01002215">
    <property type="protein sequence ID" value="PCG68895.1"/>
    <property type="molecule type" value="Genomic_DNA"/>
</dbReference>
<sequence>MKTLVKLFVVILMAQVSTAGFVSDSTSALNEASETVTSSVSGNIQSLVDATSNINASVLLKALNITKDGILSLNNLIQTLNLPSNLNVNNILDSLNITVSDGKVDLKEVFQNFNLTNVSFPEVLSLLNVTISNGVLDFSNLIENIESHASLSDFVRSLTIHTTEDGRYDFIRLALKYCRKVLIYSVTTEDGYILEIYRIPGDGKVVLLSHGILNTADDFMIRGETSLIYLLAEEGFDVWVITYRGSRYSRKHVTLDPDTDKRKFFNYSMNELGKKDLKAIIDLVLNTTETDRLSLIGHSEGTSAAFILFSSIPEYNDVIELFVALSPVADLSDSGLALTTTIRIGPVLNEILLAFGVEEILGYESLPRKLFQFLCSQGKVGYELCYNVIFGALSGYDPAQVALKFFLTILGHFPAGTSRHNLIHYVQLGNSGRFAEYDYGSKNEAYYGSKLPPIYDLSKVSCKVSMYMSKNDQIVGLKAAARVRDQLPNVVGYHIVDYDLFSHTDFIYAENAHEQVYEQVISELMENN</sequence>
<keyword evidence="4" id="KW-0442">Lipid degradation</keyword>
<dbReference type="AlphaFoldDB" id="A0A2A4J9X8"/>
<keyword evidence="6" id="KW-0325">Glycoprotein</keyword>